<dbReference type="EMBL" id="JAERRF010000004">
    <property type="protein sequence ID" value="MBL1096711.1"/>
    <property type="molecule type" value="Genomic_DNA"/>
</dbReference>
<feature type="region of interest" description="Disordered" evidence="1">
    <location>
        <begin position="128"/>
        <end position="159"/>
    </location>
</feature>
<reference evidence="2 3" key="1">
    <citation type="submission" date="2021-01" db="EMBL/GenBank/DDBJ databases">
        <title>WGS of actinomycetes isolated from Thailand.</title>
        <authorList>
            <person name="Thawai C."/>
        </authorList>
    </citation>
    <scope>NUCLEOTIDE SEQUENCE [LARGE SCALE GENOMIC DNA]</scope>
    <source>
        <strain evidence="2 3">CA1R205</strain>
    </source>
</reference>
<keyword evidence="3" id="KW-1185">Reference proteome</keyword>
<protein>
    <submittedName>
        <fullName evidence="2">Uncharacterized protein</fullName>
    </submittedName>
</protein>
<name>A0ABS1N9F3_9ACTN</name>
<evidence type="ECO:0000313" key="2">
    <source>
        <dbReference type="EMBL" id="MBL1096711.1"/>
    </source>
</evidence>
<evidence type="ECO:0000313" key="3">
    <source>
        <dbReference type="Proteomes" id="UP000634229"/>
    </source>
</evidence>
<dbReference type="Proteomes" id="UP000634229">
    <property type="component" value="Unassembled WGS sequence"/>
</dbReference>
<proteinExistence type="predicted"/>
<comment type="caution">
    <text evidence="2">The sequence shown here is derived from an EMBL/GenBank/DDBJ whole genome shotgun (WGS) entry which is preliminary data.</text>
</comment>
<evidence type="ECO:0000256" key="1">
    <source>
        <dbReference type="SAM" id="MobiDB-lite"/>
    </source>
</evidence>
<accession>A0ABS1N9F3</accession>
<organism evidence="2 3">
    <name type="scientific">Streptomyces coffeae</name>
    <dbReference type="NCBI Taxonomy" id="621382"/>
    <lineage>
        <taxon>Bacteria</taxon>
        <taxon>Bacillati</taxon>
        <taxon>Actinomycetota</taxon>
        <taxon>Actinomycetes</taxon>
        <taxon>Kitasatosporales</taxon>
        <taxon>Streptomycetaceae</taxon>
        <taxon>Streptomyces</taxon>
    </lineage>
</organism>
<gene>
    <name evidence="2" type="ORF">JK363_08550</name>
</gene>
<sequence>MSNGTALLLSAEDRAVVADTVMTNNPDMGADLAGRIVDEATKFVAAVANAPEPLAPSRVVDEGWHALILNTRVYQRLCKKVGRFVHHTPERPDPDNRDPESLTKTQQRIIAAGYTIDDALWLAPSDTSVPVAASCQHRPADPEGTCTGDPDGDGPSGPN</sequence>